<organism evidence="2 3">
    <name type="scientific">Bernardetia litoralis (strain ATCC 23117 / DSM 6794 / NBRC 15988 / NCIMB 1366 / Fx l1 / Sio-4)</name>
    <name type="common">Flexibacter litoralis</name>
    <dbReference type="NCBI Taxonomy" id="880071"/>
    <lineage>
        <taxon>Bacteria</taxon>
        <taxon>Pseudomonadati</taxon>
        <taxon>Bacteroidota</taxon>
        <taxon>Cytophagia</taxon>
        <taxon>Cytophagales</taxon>
        <taxon>Bernardetiaceae</taxon>
        <taxon>Bernardetia</taxon>
    </lineage>
</organism>
<name>I4AF45_BERLS</name>
<evidence type="ECO:0000256" key="1">
    <source>
        <dbReference type="SAM" id="Phobius"/>
    </source>
</evidence>
<gene>
    <name evidence="2" type="ordered locus">Fleli_0070</name>
</gene>
<dbReference type="HOGENOM" id="CLU_1737848_0_0_10"/>
<accession>I4AF45</accession>
<sequence>MSVSKLMKRILISLSDSEKEQKEEKILKWLEEENIQTEALENYVQTEIDDKLKTKEIETDTKIKQTSKKMRLMAVVSLGVILVLGGLAFFQMLETDKQKELLKESQEESKLHRQVVQQLQDSIIAREMRHKAVISKQLSDSTITSKQITQ</sequence>
<protein>
    <submittedName>
        <fullName evidence="2">Uncharacterized protein</fullName>
    </submittedName>
</protein>
<evidence type="ECO:0000313" key="3">
    <source>
        <dbReference type="Proteomes" id="UP000006054"/>
    </source>
</evidence>
<keyword evidence="1" id="KW-1133">Transmembrane helix</keyword>
<dbReference type="KEGG" id="fli:Fleli_0070"/>
<keyword evidence="1" id="KW-0812">Transmembrane</keyword>
<reference evidence="3" key="1">
    <citation type="submission" date="2012-06" db="EMBL/GenBank/DDBJ databases">
        <title>The complete genome of Flexibacter litoralis DSM 6794.</title>
        <authorList>
            <person name="Lucas S."/>
            <person name="Copeland A."/>
            <person name="Lapidus A."/>
            <person name="Glavina del Rio T."/>
            <person name="Dalin E."/>
            <person name="Tice H."/>
            <person name="Bruce D."/>
            <person name="Goodwin L."/>
            <person name="Pitluck S."/>
            <person name="Peters L."/>
            <person name="Ovchinnikova G."/>
            <person name="Lu M."/>
            <person name="Kyrpides N."/>
            <person name="Mavromatis K."/>
            <person name="Ivanova N."/>
            <person name="Brettin T."/>
            <person name="Detter J.C."/>
            <person name="Han C."/>
            <person name="Larimer F."/>
            <person name="Land M."/>
            <person name="Hauser L."/>
            <person name="Markowitz V."/>
            <person name="Cheng J.-F."/>
            <person name="Hugenholtz P."/>
            <person name="Woyke T."/>
            <person name="Wu D."/>
            <person name="Spring S."/>
            <person name="Lang E."/>
            <person name="Kopitz M."/>
            <person name="Brambilla E."/>
            <person name="Klenk H.-P."/>
            <person name="Eisen J.A."/>
        </authorList>
    </citation>
    <scope>NUCLEOTIDE SEQUENCE [LARGE SCALE GENOMIC DNA]</scope>
    <source>
        <strain evidence="3">ATCC 23117 / DSM 6794 / NBRC 15988 / NCIMB 1366 / Sio-4</strain>
    </source>
</reference>
<dbReference type="EMBL" id="CP003345">
    <property type="protein sequence ID" value="AFM02580.1"/>
    <property type="molecule type" value="Genomic_DNA"/>
</dbReference>
<keyword evidence="1" id="KW-0472">Membrane</keyword>
<feature type="transmembrane region" description="Helical" evidence="1">
    <location>
        <begin position="72"/>
        <end position="93"/>
    </location>
</feature>
<proteinExistence type="predicted"/>
<evidence type="ECO:0000313" key="2">
    <source>
        <dbReference type="EMBL" id="AFM02580.1"/>
    </source>
</evidence>
<keyword evidence="3" id="KW-1185">Reference proteome</keyword>
<dbReference type="AlphaFoldDB" id="I4AF45"/>
<dbReference type="Proteomes" id="UP000006054">
    <property type="component" value="Chromosome"/>
</dbReference>
<dbReference type="STRING" id="880071.Fleli_0070"/>